<gene>
    <name evidence="1" type="ordered locus">MCA2695</name>
</gene>
<dbReference type="KEGG" id="mca:MCA2695"/>
<dbReference type="EMBL" id="AE017282">
    <property type="protein sequence ID" value="AAU91251.1"/>
    <property type="molecule type" value="Genomic_DNA"/>
</dbReference>
<accession>Q603V1</accession>
<evidence type="ECO:0000313" key="1">
    <source>
        <dbReference type="EMBL" id="AAU91251.1"/>
    </source>
</evidence>
<protein>
    <submittedName>
        <fullName evidence="1">Uncharacterized protein</fullName>
    </submittedName>
</protein>
<evidence type="ECO:0000313" key="2">
    <source>
        <dbReference type="Proteomes" id="UP000006821"/>
    </source>
</evidence>
<dbReference type="STRING" id="243233.MCA2695"/>
<organism evidence="1 2">
    <name type="scientific">Methylococcus capsulatus (strain ATCC 33009 / NCIMB 11132 / Bath)</name>
    <dbReference type="NCBI Taxonomy" id="243233"/>
    <lineage>
        <taxon>Bacteria</taxon>
        <taxon>Pseudomonadati</taxon>
        <taxon>Pseudomonadota</taxon>
        <taxon>Gammaproteobacteria</taxon>
        <taxon>Methylococcales</taxon>
        <taxon>Methylococcaceae</taxon>
        <taxon>Methylococcus</taxon>
    </lineage>
</organism>
<sequence>MDLETFIEEALLQIYRGVENANEALNAVRSKKGSTEFPKMFLLSPGADREKGNGVFF</sequence>
<name>Q603V1_METCA</name>
<dbReference type="HOGENOM" id="CLU_2991508_0_0_6"/>
<reference evidence="1 2" key="1">
    <citation type="journal article" date="2004" name="PLoS Biol.">
        <title>Genomic insights into methanotrophy: the complete genome sequence of Methylococcus capsulatus (Bath).</title>
        <authorList>
            <person name="Ward N.L."/>
            <person name="Larsen O."/>
            <person name="Sakwa J."/>
            <person name="Bruseth L."/>
            <person name="Khouri H.M."/>
            <person name="Durkin A.S."/>
            <person name="Dimitrov G."/>
            <person name="Jiang L."/>
            <person name="Scanlan D."/>
            <person name="Kang K.H."/>
            <person name="Lewis M.R."/>
            <person name="Nelson K.E."/>
            <person name="Methe B.A."/>
            <person name="Wu M."/>
            <person name="Heidelberg J.F."/>
            <person name="Paulsen I.T."/>
            <person name="Fouts D.E."/>
            <person name="Ravel J."/>
            <person name="Tettelin H."/>
            <person name="Ren Q."/>
            <person name="Read T.D."/>
            <person name="DeBoy R.T."/>
            <person name="Seshadri R."/>
            <person name="Salzberg S.L."/>
            <person name="Jensen H.B."/>
            <person name="Birkeland N.K."/>
            <person name="Nelson W.C."/>
            <person name="Dodson R.J."/>
            <person name="Grindhaug S.H."/>
            <person name="Holt I.E."/>
            <person name="Eidhammer I."/>
            <person name="Jonasen I."/>
            <person name="Vanaken S."/>
            <person name="Utterback T.R."/>
            <person name="Feldblyum T.V."/>
            <person name="Fraser C.M."/>
            <person name="Lillehaug J.R."/>
            <person name="Eisen J.A."/>
        </authorList>
    </citation>
    <scope>NUCLEOTIDE SEQUENCE [LARGE SCALE GENOMIC DNA]</scope>
    <source>
        <strain evidence="2">ATCC 33009 / NCIMB 11132 / Bath</strain>
    </source>
</reference>
<proteinExistence type="predicted"/>
<dbReference type="Proteomes" id="UP000006821">
    <property type="component" value="Chromosome"/>
</dbReference>
<dbReference type="AlphaFoldDB" id="Q603V1"/>